<dbReference type="Gene3D" id="1.20.120.520">
    <property type="entry name" value="nmb1532 protein domain like"/>
    <property type="match status" value="1"/>
</dbReference>
<evidence type="ECO:0000313" key="2">
    <source>
        <dbReference type="EMBL" id="MBL0425667.1"/>
    </source>
</evidence>
<keyword evidence="3" id="KW-1185">Reference proteome</keyword>
<evidence type="ECO:0000313" key="3">
    <source>
        <dbReference type="Proteomes" id="UP000622707"/>
    </source>
</evidence>
<dbReference type="PANTHER" id="PTHR39966">
    <property type="entry name" value="BLL2471 PROTEIN-RELATED"/>
    <property type="match status" value="1"/>
</dbReference>
<dbReference type="EMBL" id="JAEQND010000005">
    <property type="protein sequence ID" value="MBL0425667.1"/>
    <property type="molecule type" value="Genomic_DNA"/>
</dbReference>
<organism evidence="2 3">
    <name type="scientific">Ramlibacter alkalitolerans</name>
    <dbReference type="NCBI Taxonomy" id="2039631"/>
    <lineage>
        <taxon>Bacteria</taxon>
        <taxon>Pseudomonadati</taxon>
        <taxon>Pseudomonadota</taxon>
        <taxon>Betaproteobacteria</taxon>
        <taxon>Burkholderiales</taxon>
        <taxon>Comamonadaceae</taxon>
        <taxon>Ramlibacter</taxon>
    </lineage>
</organism>
<name>A0ABS1JN36_9BURK</name>
<dbReference type="InterPro" id="IPR012312">
    <property type="entry name" value="Hemerythrin-like"/>
</dbReference>
<accession>A0ABS1JN36</accession>
<dbReference type="CDD" id="cd12108">
    <property type="entry name" value="Hr-like"/>
    <property type="match status" value="1"/>
</dbReference>
<protein>
    <submittedName>
        <fullName evidence="2">Hemerythrin domain-containing protein</fullName>
    </submittedName>
</protein>
<dbReference type="PANTHER" id="PTHR39966:SF1">
    <property type="entry name" value="HEMERYTHRIN-LIKE DOMAIN-CONTAINING PROTEIN"/>
    <property type="match status" value="1"/>
</dbReference>
<dbReference type="Proteomes" id="UP000622707">
    <property type="component" value="Unassembled WGS sequence"/>
</dbReference>
<dbReference type="Pfam" id="PF01814">
    <property type="entry name" value="Hemerythrin"/>
    <property type="match status" value="1"/>
</dbReference>
<reference evidence="2 3" key="1">
    <citation type="journal article" date="2017" name="Int. J. Syst. Evol. Microbiol.">
        <title>Ramlibacter alkalitolerans sp. nov., alkali-tolerant bacterium isolated from soil of ginseng.</title>
        <authorList>
            <person name="Lee D.H."/>
            <person name="Cha C.J."/>
        </authorList>
    </citation>
    <scope>NUCLEOTIDE SEQUENCE [LARGE SCALE GENOMIC DNA]</scope>
    <source>
        <strain evidence="2 3">KACC 19305</strain>
    </source>
</reference>
<sequence>MSRPALQIIRDEHAAVAAVLRSLLQMMERAPDEQPERFFDVMRAMLFYIDEFPERRHHPKESDLLFPKVARVAPQLMAVIRRLEDDHLQGEDRVRELQHLLLAWELLGDSRRAAFQEAARAYVEFYLSHMRVEETEILPTAIRLLPDEDWAQLDEAFAQHRDPMATGSHDPVYDRLFTRIVMRTPAPIGVGPAF</sequence>
<proteinExistence type="predicted"/>
<evidence type="ECO:0000259" key="1">
    <source>
        <dbReference type="Pfam" id="PF01814"/>
    </source>
</evidence>
<dbReference type="RefSeq" id="WP_201689464.1">
    <property type="nucleotide sequence ID" value="NZ_JAEQND010000005.1"/>
</dbReference>
<gene>
    <name evidence="2" type="ORF">JI746_11165</name>
</gene>
<feature type="domain" description="Hemerythrin-like" evidence="1">
    <location>
        <begin position="6"/>
        <end position="140"/>
    </location>
</feature>
<comment type="caution">
    <text evidence="2">The sequence shown here is derived from an EMBL/GenBank/DDBJ whole genome shotgun (WGS) entry which is preliminary data.</text>
</comment>